<keyword evidence="2" id="KW-1185">Reference proteome</keyword>
<evidence type="ECO:0008006" key="3">
    <source>
        <dbReference type="Google" id="ProtNLM"/>
    </source>
</evidence>
<accession>A0A5C1E9E7</accession>
<reference evidence="1 2" key="1">
    <citation type="submission" date="2017-07" db="EMBL/GenBank/DDBJ databases">
        <title>Complete genome sequence of Oryzomicrobium terrae TPP412.</title>
        <authorList>
            <person name="Chiu L.-W."/>
            <person name="Lo K.-J."/>
            <person name="Tsai Y.-M."/>
            <person name="Lin S.-S."/>
            <person name="Kuo C.-H."/>
            <person name="Liu C.-T."/>
        </authorList>
    </citation>
    <scope>NUCLEOTIDE SEQUENCE [LARGE SCALE GENOMIC DNA]</scope>
    <source>
        <strain evidence="1 2">TPP412</strain>
    </source>
</reference>
<name>A0A5C1E9E7_9RHOO</name>
<evidence type="ECO:0000313" key="1">
    <source>
        <dbReference type="EMBL" id="QEL65522.1"/>
    </source>
</evidence>
<dbReference type="InterPro" id="IPR029058">
    <property type="entry name" value="AB_hydrolase_fold"/>
</dbReference>
<dbReference type="Proteomes" id="UP000323671">
    <property type="component" value="Chromosome"/>
</dbReference>
<dbReference type="Gene3D" id="3.40.50.1820">
    <property type="entry name" value="alpha/beta hydrolase"/>
    <property type="match status" value="1"/>
</dbReference>
<gene>
    <name evidence="1" type="ORF">OTERR_20460</name>
</gene>
<dbReference type="KEGG" id="otr:OTERR_20460"/>
<protein>
    <recommendedName>
        <fullName evidence="3">Alpha/beta hydrolase</fullName>
    </recommendedName>
</protein>
<organism evidence="1 2">
    <name type="scientific">Oryzomicrobium terrae</name>
    <dbReference type="NCBI Taxonomy" id="1735038"/>
    <lineage>
        <taxon>Bacteria</taxon>
        <taxon>Pseudomonadati</taxon>
        <taxon>Pseudomonadota</taxon>
        <taxon>Betaproteobacteria</taxon>
        <taxon>Rhodocyclales</taxon>
        <taxon>Rhodocyclaceae</taxon>
        <taxon>Oryzomicrobium</taxon>
    </lineage>
</organism>
<dbReference type="RefSeq" id="WP_149425709.1">
    <property type="nucleotide sequence ID" value="NZ_CP022579.1"/>
</dbReference>
<dbReference type="SUPFAM" id="SSF53474">
    <property type="entry name" value="alpha/beta-Hydrolases"/>
    <property type="match status" value="1"/>
</dbReference>
<dbReference type="EMBL" id="CP022579">
    <property type="protein sequence ID" value="QEL65522.1"/>
    <property type="molecule type" value="Genomic_DNA"/>
</dbReference>
<sequence>MDVVFDRHVPESGQGADTLVVLLPGAYGTPADFIREGFVAAVRQRSLALDVALADAHLGLYGDGSVFAQIHDGLIQPARQRGYRTIWLAGISLGGLASLTYASRHQGNGAPDGVMVLAPYLGNRAITGAIAAAGGLANWTPPALTPADVGYEECQAWSWLRTRQSMATPLPVHLGYGDADRFIAGQRLMAGVLPADDVVTLPGGHDWPTWRTLWHAMLDRFDLTAPPHNAAPCLDTPRP</sequence>
<proteinExistence type="predicted"/>
<evidence type="ECO:0000313" key="2">
    <source>
        <dbReference type="Proteomes" id="UP000323671"/>
    </source>
</evidence>
<dbReference type="AlphaFoldDB" id="A0A5C1E9E7"/>